<evidence type="ECO:0000256" key="3">
    <source>
        <dbReference type="PIRSR" id="PIRSR600407-1"/>
    </source>
</evidence>
<evidence type="ECO:0000256" key="4">
    <source>
        <dbReference type="SAM" id="SignalP"/>
    </source>
</evidence>
<feature type="chain" id="PRO_5042936656" evidence="4">
    <location>
        <begin position="25"/>
        <end position="482"/>
    </location>
</feature>
<proteinExistence type="inferred from homology"/>
<reference evidence="5 6" key="1">
    <citation type="submission" date="2023-10" db="EMBL/GenBank/DDBJ databases">
        <title>Genomes of two closely related lineages of the louse Polyplax serrata with different host specificities.</title>
        <authorList>
            <person name="Martinu J."/>
            <person name="Tarabai H."/>
            <person name="Stefka J."/>
            <person name="Hypsa V."/>
        </authorList>
    </citation>
    <scope>NUCLEOTIDE SEQUENCE [LARGE SCALE GENOMIC DNA]</scope>
    <source>
        <strain evidence="5">HR10_N</strain>
    </source>
</reference>
<sequence>MNHLLLILSIVSVIFPGQWNFCDSFKANVCDKLGVFFGLRQELYSCVIECGDYKCQLVCYSFIPSKNGRNIRLNEIFYRRTNATVQSFAHDSLMFMYAIDYMLDEARQHIPQALWQQSPLILVGTSCFRHVVTKDELHRMEPELNRLLGGTGFLVQKQSVIVCNDRNEGLFNWFTVNLMLGRLSGVQSNTVATLNLDISSNQVTFVASAEQLRCGKYRDYITTEEFGTNNNFQIYSRGFPELGIGEVRKRVIQMGTFEGGVYYPECISPSFGGYWTYKGITYRLSGSRKMTLKSKVPNYPERGVDIEKCESAVRQVLFPLPEVPSLTGRQIYGLNSYFRTFATAGLVDLVRGGSFSMADLYNTVKDTCKQTKFVVEFLCMDLMYITVLLQDFYGLRPKDTIYLTDTIKEHEVQKTLGIAYLNMIFPKAKFVKFHSSHANVRKQVPPLVPSVCDFDLVTTPEPDVIHPSAVGSQNIKFPFDFV</sequence>
<dbReference type="AlphaFoldDB" id="A0AAN8S1U2"/>
<evidence type="ECO:0000313" key="6">
    <source>
        <dbReference type="Proteomes" id="UP001372834"/>
    </source>
</evidence>
<keyword evidence="4" id="KW-0732">Signal</keyword>
<dbReference type="InterPro" id="IPR000407">
    <property type="entry name" value="GDA1_CD39_NTPase"/>
</dbReference>
<dbReference type="PANTHER" id="PTHR11782">
    <property type="entry name" value="ADENOSINE/GUANOSINE DIPHOSPHATASE"/>
    <property type="match status" value="1"/>
</dbReference>
<evidence type="ECO:0000256" key="2">
    <source>
        <dbReference type="ARBA" id="ARBA00022801"/>
    </source>
</evidence>
<feature type="active site" description="Proton acceptor" evidence="3">
    <location>
        <position position="168"/>
    </location>
</feature>
<gene>
    <name evidence="5" type="ORF">RUM43_005957</name>
</gene>
<keyword evidence="2" id="KW-0378">Hydrolase</keyword>
<evidence type="ECO:0000256" key="1">
    <source>
        <dbReference type="ARBA" id="ARBA00009283"/>
    </source>
</evidence>
<dbReference type="Gene3D" id="3.30.420.40">
    <property type="match status" value="1"/>
</dbReference>
<dbReference type="EMBL" id="JAWJWE010000037">
    <property type="protein sequence ID" value="KAK6625658.1"/>
    <property type="molecule type" value="Genomic_DNA"/>
</dbReference>
<comment type="similarity">
    <text evidence="1">Belongs to the GDA1/CD39 NTPase family.</text>
</comment>
<organism evidence="5 6">
    <name type="scientific">Polyplax serrata</name>
    <name type="common">Common mouse louse</name>
    <dbReference type="NCBI Taxonomy" id="468196"/>
    <lineage>
        <taxon>Eukaryota</taxon>
        <taxon>Metazoa</taxon>
        <taxon>Ecdysozoa</taxon>
        <taxon>Arthropoda</taxon>
        <taxon>Hexapoda</taxon>
        <taxon>Insecta</taxon>
        <taxon>Pterygota</taxon>
        <taxon>Neoptera</taxon>
        <taxon>Paraneoptera</taxon>
        <taxon>Psocodea</taxon>
        <taxon>Troctomorpha</taxon>
        <taxon>Phthiraptera</taxon>
        <taxon>Anoplura</taxon>
        <taxon>Polyplacidae</taxon>
        <taxon>Polyplax</taxon>
    </lineage>
</organism>
<feature type="signal peptide" evidence="4">
    <location>
        <begin position="1"/>
        <end position="24"/>
    </location>
</feature>
<dbReference type="Proteomes" id="UP001372834">
    <property type="component" value="Unassembled WGS sequence"/>
</dbReference>
<dbReference type="GO" id="GO:0016787">
    <property type="term" value="F:hydrolase activity"/>
    <property type="evidence" value="ECO:0007669"/>
    <property type="project" value="UniProtKB-KW"/>
</dbReference>
<dbReference type="Gene3D" id="3.30.420.150">
    <property type="entry name" value="Exopolyphosphatase. Domain 2"/>
    <property type="match status" value="1"/>
</dbReference>
<accession>A0AAN8S1U2</accession>
<comment type="caution">
    <text evidence="5">The sequence shown here is derived from an EMBL/GenBank/DDBJ whole genome shotgun (WGS) entry which is preliminary data.</text>
</comment>
<protein>
    <submittedName>
        <fullName evidence="5">Uncharacterized protein</fullName>
    </submittedName>
</protein>
<evidence type="ECO:0000313" key="5">
    <source>
        <dbReference type="EMBL" id="KAK6625658.1"/>
    </source>
</evidence>
<name>A0AAN8S1U2_POLSC</name>
<dbReference type="PANTHER" id="PTHR11782:SF127">
    <property type="entry name" value="NTPASE, ISOFORM F"/>
    <property type="match status" value="1"/>
</dbReference>
<dbReference type="Pfam" id="PF01150">
    <property type="entry name" value="GDA1_CD39"/>
    <property type="match status" value="1"/>
</dbReference>